<organism evidence="1 2">
    <name type="scientific">Rhipicephalus microplus</name>
    <name type="common">Cattle tick</name>
    <name type="synonym">Boophilus microplus</name>
    <dbReference type="NCBI Taxonomy" id="6941"/>
    <lineage>
        <taxon>Eukaryota</taxon>
        <taxon>Metazoa</taxon>
        <taxon>Ecdysozoa</taxon>
        <taxon>Arthropoda</taxon>
        <taxon>Chelicerata</taxon>
        <taxon>Arachnida</taxon>
        <taxon>Acari</taxon>
        <taxon>Parasitiformes</taxon>
        <taxon>Ixodida</taxon>
        <taxon>Ixodoidea</taxon>
        <taxon>Ixodidae</taxon>
        <taxon>Rhipicephalinae</taxon>
        <taxon>Rhipicephalus</taxon>
        <taxon>Boophilus</taxon>
    </lineage>
</organism>
<proteinExistence type="predicted"/>
<reference evidence="1" key="1">
    <citation type="journal article" date="2020" name="Cell">
        <title>Large-Scale Comparative Analyses of Tick Genomes Elucidate Their Genetic Diversity and Vector Capacities.</title>
        <authorList>
            <consortium name="Tick Genome and Microbiome Consortium (TIGMIC)"/>
            <person name="Jia N."/>
            <person name="Wang J."/>
            <person name="Shi W."/>
            <person name="Du L."/>
            <person name="Sun Y."/>
            <person name="Zhan W."/>
            <person name="Jiang J.F."/>
            <person name="Wang Q."/>
            <person name="Zhang B."/>
            <person name="Ji P."/>
            <person name="Bell-Sakyi L."/>
            <person name="Cui X.M."/>
            <person name="Yuan T.T."/>
            <person name="Jiang B.G."/>
            <person name="Yang W.F."/>
            <person name="Lam T.T."/>
            <person name="Chang Q.C."/>
            <person name="Ding S.J."/>
            <person name="Wang X.J."/>
            <person name="Zhu J.G."/>
            <person name="Ruan X.D."/>
            <person name="Zhao L."/>
            <person name="Wei J.T."/>
            <person name="Ye R.Z."/>
            <person name="Que T.C."/>
            <person name="Du C.H."/>
            <person name="Zhou Y.H."/>
            <person name="Cheng J.X."/>
            <person name="Dai P.F."/>
            <person name="Guo W.B."/>
            <person name="Han X.H."/>
            <person name="Huang E.J."/>
            <person name="Li L.F."/>
            <person name="Wei W."/>
            <person name="Gao Y.C."/>
            <person name="Liu J.Z."/>
            <person name="Shao H.Z."/>
            <person name="Wang X."/>
            <person name="Wang C.C."/>
            <person name="Yang T.C."/>
            <person name="Huo Q.B."/>
            <person name="Li W."/>
            <person name="Chen H.Y."/>
            <person name="Chen S.E."/>
            <person name="Zhou L.G."/>
            <person name="Ni X.B."/>
            <person name="Tian J.H."/>
            <person name="Sheng Y."/>
            <person name="Liu T."/>
            <person name="Pan Y.S."/>
            <person name="Xia L.Y."/>
            <person name="Li J."/>
            <person name="Zhao F."/>
            <person name="Cao W.C."/>
        </authorList>
    </citation>
    <scope>NUCLEOTIDE SEQUENCE</scope>
    <source>
        <strain evidence="1">Rmic-2018</strain>
    </source>
</reference>
<accession>A0A9J6CTD7</accession>
<evidence type="ECO:0008006" key="3">
    <source>
        <dbReference type="Google" id="ProtNLM"/>
    </source>
</evidence>
<name>A0A9J6CTD7_RHIMP</name>
<gene>
    <name evidence="1" type="ORF">HPB51_029780</name>
</gene>
<sequence>MPSSSSPAPGEDSYSPRLPTFNCLKWFSLQQTSPRPQFTVKTLFKQTPKQNTFAHCTPTIECAERVLRLKKLVIDTCQYEILVYCAPDESQGRGEIRGADLRLDRQSIQEELQDTRNPPIADFRRQGNTTIVLFSLQEPHVFTWIYLCNARHHCNMYKKKFEECYQCSELGHRADVCTSTVVKCRGCPIANPTSDH</sequence>
<dbReference type="EMBL" id="JABSTU010006887">
    <property type="protein sequence ID" value="KAH7931612.1"/>
    <property type="molecule type" value="Genomic_DNA"/>
</dbReference>
<keyword evidence="2" id="KW-1185">Reference proteome</keyword>
<evidence type="ECO:0000313" key="2">
    <source>
        <dbReference type="Proteomes" id="UP000821866"/>
    </source>
</evidence>
<dbReference type="AlphaFoldDB" id="A0A9J6CTD7"/>
<dbReference type="Proteomes" id="UP000821866">
    <property type="component" value="Unassembled WGS sequence"/>
</dbReference>
<comment type="caution">
    <text evidence="1">The sequence shown here is derived from an EMBL/GenBank/DDBJ whole genome shotgun (WGS) entry which is preliminary data.</text>
</comment>
<reference evidence="1" key="2">
    <citation type="submission" date="2021-09" db="EMBL/GenBank/DDBJ databases">
        <authorList>
            <person name="Jia N."/>
            <person name="Wang J."/>
            <person name="Shi W."/>
            <person name="Du L."/>
            <person name="Sun Y."/>
            <person name="Zhan W."/>
            <person name="Jiang J."/>
            <person name="Wang Q."/>
            <person name="Zhang B."/>
            <person name="Ji P."/>
            <person name="Sakyi L.B."/>
            <person name="Cui X."/>
            <person name="Yuan T."/>
            <person name="Jiang B."/>
            <person name="Yang W."/>
            <person name="Lam T.T.-Y."/>
            <person name="Chang Q."/>
            <person name="Ding S."/>
            <person name="Wang X."/>
            <person name="Zhu J."/>
            <person name="Ruan X."/>
            <person name="Zhao L."/>
            <person name="Wei J."/>
            <person name="Que T."/>
            <person name="Du C."/>
            <person name="Cheng J."/>
            <person name="Dai P."/>
            <person name="Han X."/>
            <person name="Huang E."/>
            <person name="Gao Y."/>
            <person name="Liu J."/>
            <person name="Shao H."/>
            <person name="Ye R."/>
            <person name="Li L."/>
            <person name="Wei W."/>
            <person name="Wang X."/>
            <person name="Wang C."/>
            <person name="Huo Q."/>
            <person name="Li W."/>
            <person name="Guo W."/>
            <person name="Chen H."/>
            <person name="Chen S."/>
            <person name="Zhou L."/>
            <person name="Zhou L."/>
            <person name="Ni X."/>
            <person name="Tian J."/>
            <person name="Zhou Y."/>
            <person name="Sheng Y."/>
            <person name="Liu T."/>
            <person name="Pan Y."/>
            <person name="Xia L."/>
            <person name="Li J."/>
            <person name="Zhao F."/>
            <person name="Cao W."/>
        </authorList>
    </citation>
    <scope>NUCLEOTIDE SEQUENCE</scope>
    <source>
        <strain evidence="1">Rmic-2018</strain>
        <tissue evidence="1">Larvae</tissue>
    </source>
</reference>
<protein>
    <recommendedName>
        <fullName evidence="3">CCHC-type domain-containing protein</fullName>
    </recommendedName>
</protein>
<evidence type="ECO:0000313" key="1">
    <source>
        <dbReference type="EMBL" id="KAH7931612.1"/>
    </source>
</evidence>